<protein>
    <submittedName>
        <fullName evidence="2">Uncharacterized protein</fullName>
    </submittedName>
</protein>
<name>A0A392V956_9FABA</name>
<dbReference type="AlphaFoldDB" id="A0A392V956"/>
<feature type="non-terminal residue" evidence="2">
    <location>
        <position position="1"/>
    </location>
</feature>
<proteinExistence type="predicted"/>
<accession>A0A392V956</accession>
<sequence length="29" mass="3113">SESQDDDEGDSQPSFIEATELLSASELRG</sequence>
<feature type="compositionally biased region" description="Acidic residues" evidence="1">
    <location>
        <begin position="1"/>
        <end position="10"/>
    </location>
</feature>
<comment type="caution">
    <text evidence="2">The sequence shown here is derived from an EMBL/GenBank/DDBJ whole genome shotgun (WGS) entry which is preliminary data.</text>
</comment>
<reference evidence="2 3" key="1">
    <citation type="journal article" date="2018" name="Front. Plant Sci.">
        <title>Red Clover (Trifolium pratense) and Zigzag Clover (T. medium) - A Picture of Genomic Similarities and Differences.</title>
        <authorList>
            <person name="Dluhosova J."/>
            <person name="Istvanek J."/>
            <person name="Nedelnik J."/>
            <person name="Repkova J."/>
        </authorList>
    </citation>
    <scope>NUCLEOTIDE SEQUENCE [LARGE SCALE GENOMIC DNA]</scope>
    <source>
        <strain evidence="3">cv. 10/8</strain>
        <tissue evidence="2">Leaf</tissue>
    </source>
</reference>
<keyword evidence="3" id="KW-1185">Reference proteome</keyword>
<evidence type="ECO:0000313" key="3">
    <source>
        <dbReference type="Proteomes" id="UP000265520"/>
    </source>
</evidence>
<feature type="region of interest" description="Disordered" evidence="1">
    <location>
        <begin position="1"/>
        <end position="29"/>
    </location>
</feature>
<evidence type="ECO:0000313" key="2">
    <source>
        <dbReference type="EMBL" id="MCI84804.1"/>
    </source>
</evidence>
<organism evidence="2 3">
    <name type="scientific">Trifolium medium</name>
    <dbReference type="NCBI Taxonomy" id="97028"/>
    <lineage>
        <taxon>Eukaryota</taxon>
        <taxon>Viridiplantae</taxon>
        <taxon>Streptophyta</taxon>
        <taxon>Embryophyta</taxon>
        <taxon>Tracheophyta</taxon>
        <taxon>Spermatophyta</taxon>
        <taxon>Magnoliopsida</taxon>
        <taxon>eudicotyledons</taxon>
        <taxon>Gunneridae</taxon>
        <taxon>Pentapetalae</taxon>
        <taxon>rosids</taxon>
        <taxon>fabids</taxon>
        <taxon>Fabales</taxon>
        <taxon>Fabaceae</taxon>
        <taxon>Papilionoideae</taxon>
        <taxon>50 kb inversion clade</taxon>
        <taxon>NPAAA clade</taxon>
        <taxon>Hologalegina</taxon>
        <taxon>IRL clade</taxon>
        <taxon>Trifolieae</taxon>
        <taxon>Trifolium</taxon>
    </lineage>
</organism>
<dbReference type="Proteomes" id="UP000265520">
    <property type="component" value="Unassembled WGS sequence"/>
</dbReference>
<dbReference type="EMBL" id="LXQA011099730">
    <property type="protein sequence ID" value="MCI84804.1"/>
    <property type="molecule type" value="Genomic_DNA"/>
</dbReference>
<evidence type="ECO:0000256" key="1">
    <source>
        <dbReference type="SAM" id="MobiDB-lite"/>
    </source>
</evidence>